<evidence type="ECO:0000256" key="4">
    <source>
        <dbReference type="ARBA" id="ARBA00022827"/>
    </source>
</evidence>
<evidence type="ECO:0000256" key="9">
    <source>
        <dbReference type="ARBA" id="ARBA00049142"/>
    </source>
</evidence>
<feature type="binding site" evidence="11">
    <location>
        <position position="305"/>
    </location>
    <ligand>
        <name>NAD(+)</name>
        <dbReference type="ChEBI" id="CHEBI:57540"/>
    </ligand>
</feature>
<organism evidence="17">
    <name type="scientific">Woronichinia naegeliana WA131</name>
    <dbReference type="NCBI Taxonomy" id="2824559"/>
    <lineage>
        <taxon>Bacteria</taxon>
        <taxon>Bacillati</taxon>
        <taxon>Cyanobacteriota</taxon>
        <taxon>Cyanophyceae</taxon>
        <taxon>Synechococcales</taxon>
        <taxon>Coelosphaeriaceae</taxon>
        <taxon>Woronichinia</taxon>
    </lineage>
</organism>
<dbReference type="InterPro" id="IPR016156">
    <property type="entry name" value="FAD/NAD-linked_Rdtase_dimer_sf"/>
</dbReference>
<evidence type="ECO:0000256" key="3">
    <source>
        <dbReference type="ARBA" id="ARBA00022630"/>
    </source>
</evidence>
<comment type="catalytic activity">
    <reaction evidence="9 14">
        <text>2 glutathione + NADP(+) = glutathione disulfide + NADPH + H(+)</text>
        <dbReference type="Rhea" id="RHEA:11740"/>
        <dbReference type="ChEBI" id="CHEBI:15378"/>
        <dbReference type="ChEBI" id="CHEBI:57783"/>
        <dbReference type="ChEBI" id="CHEBI:57925"/>
        <dbReference type="ChEBI" id="CHEBI:58297"/>
        <dbReference type="ChEBI" id="CHEBI:58349"/>
        <dbReference type="EC" id="1.8.1.7"/>
    </reaction>
</comment>
<dbReference type="InterPro" id="IPR046952">
    <property type="entry name" value="GSHR/TRXR-like"/>
</dbReference>
<evidence type="ECO:0000256" key="1">
    <source>
        <dbReference type="ARBA" id="ARBA00007532"/>
    </source>
</evidence>
<evidence type="ECO:0000256" key="10">
    <source>
        <dbReference type="PIRSR" id="PIRSR000350-2"/>
    </source>
</evidence>
<keyword evidence="3 13" id="KW-0285">Flavoprotein</keyword>
<feature type="domain" description="Pyridine nucleotide-disulphide oxidoreductase dimerisation" evidence="15">
    <location>
        <begin position="340"/>
        <end position="450"/>
    </location>
</feature>
<evidence type="ECO:0000256" key="13">
    <source>
        <dbReference type="RuleBase" id="RU003691"/>
    </source>
</evidence>
<accession>A0A977KTY0</accession>
<feature type="active site" description="Proton acceptor" evidence="10">
    <location>
        <position position="440"/>
    </location>
</feature>
<dbReference type="PIRSF" id="PIRSF000350">
    <property type="entry name" value="Mercury_reductase_MerA"/>
    <property type="match status" value="1"/>
</dbReference>
<dbReference type="InterPro" id="IPR036188">
    <property type="entry name" value="FAD/NAD-bd_sf"/>
</dbReference>
<evidence type="ECO:0000259" key="15">
    <source>
        <dbReference type="Pfam" id="PF02852"/>
    </source>
</evidence>
<keyword evidence="7" id="KW-1015">Disulfide bond</keyword>
<dbReference type="PANTHER" id="PTHR42737">
    <property type="entry name" value="GLUTATHIONE REDUCTASE"/>
    <property type="match status" value="1"/>
</dbReference>
<dbReference type="AlphaFoldDB" id="A0A977KTY0"/>
<dbReference type="SUPFAM" id="SSF51905">
    <property type="entry name" value="FAD/NAD(P)-binding domain"/>
    <property type="match status" value="1"/>
</dbReference>
<keyword evidence="8 13" id="KW-0676">Redox-active center</keyword>
<dbReference type="PRINTS" id="PR00368">
    <property type="entry name" value="FADPNR"/>
</dbReference>
<gene>
    <name evidence="17" type="primary">gorA</name>
    <name evidence="17" type="ORF">KA717_20175</name>
</gene>
<dbReference type="Proteomes" id="UP001065613">
    <property type="component" value="Chromosome"/>
</dbReference>
<evidence type="ECO:0000256" key="7">
    <source>
        <dbReference type="ARBA" id="ARBA00023157"/>
    </source>
</evidence>
<dbReference type="InterPro" id="IPR006324">
    <property type="entry name" value="GSHR"/>
</dbReference>
<dbReference type="Gene3D" id="3.50.50.60">
    <property type="entry name" value="FAD/NAD(P)-binding domain"/>
    <property type="match status" value="2"/>
</dbReference>
<dbReference type="SUPFAM" id="SSF55424">
    <property type="entry name" value="FAD/NAD-linked reductases, dimerisation (C-terminal) domain"/>
    <property type="match status" value="1"/>
</dbReference>
<sequence>MSFDFDLFVIGAGSGGIATARRAAEYGAKVGIAEADRLGGTCVNRGCVPKKLLVYASRFADQFKEAPGYGWSQISSHCDWKTLITDVNKEVDRLNGIYQRMLDNSEVRLLSGFARFLDPHTLEIAGQRITADRILIAVGGQPVKPNIPGSEHLLVSDHLFHLPELPQHLVIFGAGYIGVEFACVMHHLGVQVTQIIRRDKILRGFDDDIREEIQTAMERQGIRILTHRQPVAITKTESELTLQLDHNGQVEELVIANALALAATGRKAKLEGLGLDLAGVTVQNGAIAVDDFSCTSQANIYAVGDCTNRINLTPVAINEGRAFADTEFGGKPRLMSHENVPSAVFTTPEAGTVGLTEAQAIAKYGEAAIKVYRTKFRPMYYVLPNGDDKTLMKLIVHQESDRVLGAHMVGNHAGEIIQGMAIAVKMGAKKADFDATVGIHPTSAEEFVTMR</sequence>
<dbReference type="NCBIfam" id="TIGR01424">
    <property type="entry name" value="gluta_reduc_2"/>
    <property type="match status" value="1"/>
</dbReference>
<dbReference type="GO" id="GO:0004362">
    <property type="term" value="F:glutathione-disulfide reductase (NADPH) activity"/>
    <property type="evidence" value="ECO:0007669"/>
    <property type="project" value="UniProtKB-EC"/>
</dbReference>
<dbReference type="InterPro" id="IPR012999">
    <property type="entry name" value="Pyr_OxRdtase_I_AS"/>
</dbReference>
<feature type="binding site" evidence="11">
    <location>
        <position position="265"/>
    </location>
    <ligand>
        <name>NAD(+)</name>
        <dbReference type="ChEBI" id="CHEBI:57540"/>
    </ligand>
</feature>
<dbReference type="GO" id="GO:0006749">
    <property type="term" value="P:glutathione metabolic process"/>
    <property type="evidence" value="ECO:0007669"/>
    <property type="project" value="InterPro"/>
</dbReference>
<dbReference type="Pfam" id="PF02852">
    <property type="entry name" value="Pyr_redox_dim"/>
    <property type="match status" value="1"/>
</dbReference>
<dbReference type="EMBL" id="CP073041">
    <property type="protein sequence ID" value="UXE58400.1"/>
    <property type="molecule type" value="Genomic_DNA"/>
</dbReference>
<dbReference type="NCBIfam" id="NF004776">
    <property type="entry name" value="PRK06116.1"/>
    <property type="match status" value="1"/>
</dbReference>
<name>A0A977KTY0_9CYAN</name>
<dbReference type="Pfam" id="PF07992">
    <property type="entry name" value="Pyr_redox_2"/>
    <property type="match status" value="1"/>
</dbReference>
<evidence type="ECO:0000256" key="14">
    <source>
        <dbReference type="RuleBase" id="RU365040"/>
    </source>
</evidence>
<feature type="binding site" evidence="11">
    <location>
        <position position="51"/>
    </location>
    <ligand>
        <name>FAD</name>
        <dbReference type="ChEBI" id="CHEBI:57692"/>
    </ligand>
</feature>
<keyword evidence="4 11" id="KW-0274">FAD</keyword>
<evidence type="ECO:0000259" key="16">
    <source>
        <dbReference type="Pfam" id="PF07992"/>
    </source>
</evidence>
<comment type="function">
    <text evidence="14">Catalyzes the reduction of glutathione disulfide (GSSG) to reduced glutathione (GSH).</text>
</comment>
<comment type="subunit">
    <text evidence="2">Homodimer.</text>
</comment>
<dbReference type="InterPro" id="IPR004099">
    <property type="entry name" value="Pyr_nucl-diS_OxRdtase_dimer"/>
</dbReference>
<comment type="cofactor">
    <cofactor evidence="11">
        <name>FAD</name>
        <dbReference type="ChEBI" id="CHEBI:57692"/>
    </cofactor>
    <text evidence="11">Binds 1 FAD per subunit.</text>
</comment>
<protein>
    <recommendedName>
        <fullName evidence="14">Glutathione reductase</fullName>
        <shortName evidence="14">GRase</shortName>
        <ecNumber evidence="14">1.8.1.7</ecNumber>
    </recommendedName>
</protein>
<feature type="domain" description="FAD/NAD(P)-binding" evidence="16">
    <location>
        <begin position="5"/>
        <end position="320"/>
    </location>
</feature>
<keyword evidence="5 14" id="KW-0521">NADP</keyword>
<keyword evidence="11" id="KW-0547">Nucleotide-binding</keyword>
<keyword evidence="11" id="KW-0520">NAD</keyword>
<evidence type="ECO:0000256" key="6">
    <source>
        <dbReference type="ARBA" id="ARBA00023002"/>
    </source>
</evidence>
<dbReference type="GO" id="GO:0005829">
    <property type="term" value="C:cytosol"/>
    <property type="evidence" value="ECO:0007669"/>
    <property type="project" value="TreeGrafter"/>
</dbReference>
<feature type="disulfide bond" description="Redox-active" evidence="12">
    <location>
        <begin position="42"/>
        <end position="47"/>
    </location>
</feature>
<keyword evidence="6 13" id="KW-0560">Oxidoreductase</keyword>
<dbReference type="KEGG" id="wna:KA717_20175"/>
<evidence type="ECO:0000256" key="2">
    <source>
        <dbReference type="ARBA" id="ARBA00011738"/>
    </source>
</evidence>
<evidence type="ECO:0000313" key="17">
    <source>
        <dbReference type="EMBL" id="UXE58400.1"/>
    </source>
</evidence>
<feature type="binding site" evidence="11">
    <location>
        <begin position="173"/>
        <end position="180"/>
    </location>
    <ligand>
        <name>NAD(+)</name>
        <dbReference type="ChEBI" id="CHEBI:57540"/>
    </ligand>
</feature>
<dbReference type="GO" id="GO:0050661">
    <property type="term" value="F:NADP binding"/>
    <property type="evidence" value="ECO:0007669"/>
    <property type="project" value="InterPro"/>
</dbReference>
<evidence type="ECO:0000256" key="8">
    <source>
        <dbReference type="ARBA" id="ARBA00023284"/>
    </source>
</evidence>
<dbReference type="GO" id="GO:0050660">
    <property type="term" value="F:flavin adenine dinucleotide binding"/>
    <property type="evidence" value="ECO:0007669"/>
    <property type="project" value="InterPro"/>
</dbReference>
<dbReference type="PANTHER" id="PTHR42737:SF2">
    <property type="entry name" value="GLUTATHIONE REDUCTASE"/>
    <property type="match status" value="1"/>
</dbReference>
<evidence type="ECO:0000256" key="11">
    <source>
        <dbReference type="PIRSR" id="PIRSR000350-3"/>
    </source>
</evidence>
<dbReference type="InterPro" id="IPR023753">
    <property type="entry name" value="FAD/NAD-binding_dom"/>
</dbReference>
<proteinExistence type="inferred from homology"/>
<dbReference type="PRINTS" id="PR00411">
    <property type="entry name" value="PNDRDTASEI"/>
</dbReference>
<dbReference type="EC" id="1.8.1.7" evidence="14"/>
<dbReference type="Gene3D" id="3.30.390.30">
    <property type="match status" value="1"/>
</dbReference>
<dbReference type="InterPro" id="IPR001100">
    <property type="entry name" value="Pyr_nuc-diS_OxRdtase"/>
</dbReference>
<dbReference type="PROSITE" id="PS00076">
    <property type="entry name" value="PYRIDINE_REDOX_1"/>
    <property type="match status" value="1"/>
</dbReference>
<evidence type="ECO:0000256" key="12">
    <source>
        <dbReference type="PIRSR" id="PIRSR000350-4"/>
    </source>
</evidence>
<comment type="similarity">
    <text evidence="1 13">Belongs to the class-I pyridine nucleotide-disulfide oxidoreductase family.</text>
</comment>
<reference evidence="17" key="1">
    <citation type="submission" date="2021-04" db="EMBL/GenBank/DDBJ databases">
        <title>Genome sequence of Woronichinia naegeliana from Washington state freshwater lake bloom.</title>
        <authorList>
            <person name="Dreher T.W."/>
        </authorList>
    </citation>
    <scope>NUCLEOTIDE SEQUENCE</scope>
    <source>
        <strain evidence="17">WA131</strain>
    </source>
</reference>
<dbReference type="GO" id="GO:0034599">
    <property type="term" value="P:cellular response to oxidative stress"/>
    <property type="evidence" value="ECO:0007669"/>
    <property type="project" value="TreeGrafter"/>
</dbReference>
<evidence type="ECO:0000256" key="5">
    <source>
        <dbReference type="ARBA" id="ARBA00022857"/>
    </source>
</evidence>
<dbReference type="GO" id="GO:0045454">
    <property type="term" value="P:cell redox homeostasis"/>
    <property type="evidence" value="ECO:0007669"/>
    <property type="project" value="InterPro"/>
</dbReference>